<reference evidence="8" key="1">
    <citation type="journal article" date="2019" name="Int. J. Syst. Evol. Microbiol.">
        <title>The Global Catalogue of Microorganisms (GCM) 10K type strain sequencing project: providing services to taxonomists for standard genome sequencing and annotation.</title>
        <authorList>
            <consortium name="The Broad Institute Genomics Platform"/>
            <consortium name="The Broad Institute Genome Sequencing Center for Infectious Disease"/>
            <person name="Wu L."/>
            <person name="Ma J."/>
        </authorList>
    </citation>
    <scope>NUCLEOTIDE SEQUENCE [LARGE SCALE GENOMIC DNA]</scope>
    <source>
        <strain evidence="8">JCM 18015</strain>
    </source>
</reference>
<feature type="transmembrane region" description="Helical" evidence="6">
    <location>
        <begin position="12"/>
        <end position="31"/>
    </location>
</feature>
<gene>
    <name evidence="7" type="ORF">GCM10023209_36010</name>
</gene>
<dbReference type="PIRSF" id="PIRSF033913">
    <property type="entry name" value="S-S_format_DsbB"/>
    <property type="match status" value="1"/>
</dbReference>
<feature type="transmembrane region" description="Helical" evidence="6">
    <location>
        <begin position="52"/>
        <end position="78"/>
    </location>
</feature>
<evidence type="ECO:0000313" key="8">
    <source>
        <dbReference type="Proteomes" id="UP001499910"/>
    </source>
</evidence>
<organism evidence="7 8">
    <name type="scientific">[Roseibacterium] beibuensis</name>
    <dbReference type="NCBI Taxonomy" id="1193142"/>
    <lineage>
        <taxon>Bacteria</taxon>
        <taxon>Pseudomonadati</taxon>
        <taxon>Pseudomonadota</taxon>
        <taxon>Alphaproteobacteria</taxon>
        <taxon>Rhodobacterales</taxon>
        <taxon>Roseobacteraceae</taxon>
        <taxon>Roseicyclus</taxon>
    </lineage>
</organism>
<proteinExistence type="predicted"/>
<evidence type="ECO:0000256" key="5">
    <source>
        <dbReference type="ARBA" id="ARBA00023136"/>
    </source>
</evidence>
<evidence type="ECO:0000256" key="6">
    <source>
        <dbReference type="SAM" id="Phobius"/>
    </source>
</evidence>
<dbReference type="Proteomes" id="UP001499910">
    <property type="component" value="Unassembled WGS sequence"/>
</dbReference>
<keyword evidence="8" id="KW-1185">Reference proteome</keyword>
<name>A0ABP9LM56_9RHOB</name>
<sequence length="161" mass="17009">MLQTLFTLSRRQYIALAGAGSVVILALAFGFQHIGGLAPCAMCLWQRWPHAIAIGLSAIGLAFPRAIVAVAGAITMLVNTGLGIYHTGVERDWWEGPQSCTGGGGDLGSMSVEDLLNPEVGTGIVLCDEVAWEMFGLSMASYNALACLGLAVIWIMAAQRR</sequence>
<evidence type="ECO:0000256" key="1">
    <source>
        <dbReference type="ARBA" id="ARBA00004651"/>
    </source>
</evidence>
<dbReference type="PANTHER" id="PTHR36570:SF3">
    <property type="entry name" value="DISULFIDE BOND FORMATION PROTEIN B"/>
    <property type="match status" value="1"/>
</dbReference>
<keyword evidence="2" id="KW-1003">Cell membrane</keyword>
<comment type="subcellular location">
    <subcellularLocation>
        <location evidence="1">Cell membrane</location>
        <topology evidence="1">Multi-pass membrane protein</topology>
    </subcellularLocation>
</comment>
<accession>A0ABP9LM56</accession>
<feature type="transmembrane region" description="Helical" evidence="6">
    <location>
        <begin position="140"/>
        <end position="158"/>
    </location>
</feature>
<dbReference type="PANTHER" id="PTHR36570">
    <property type="entry name" value="DISULFIDE BOND FORMATION PROTEIN B"/>
    <property type="match status" value="1"/>
</dbReference>
<evidence type="ECO:0000256" key="2">
    <source>
        <dbReference type="ARBA" id="ARBA00022475"/>
    </source>
</evidence>
<dbReference type="InterPro" id="IPR050183">
    <property type="entry name" value="DsbB"/>
</dbReference>
<evidence type="ECO:0000256" key="3">
    <source>
        <dbReference type="ARBA" id="ARBA00022692"/>
    </source>
</evidence>
<dbReference type="RefSeq" id="WP_259554088.1">
    <property type="nucleotide sequence ID" value="NZ_BAABHW010000007.1"/>
</dbReference>
<evidence type="ECO:0000256" key="4">
    <source>
        <dbReference type="ARBA" id="ARBA00022989"/>
    </source>
</evidence>
<keyword evidence="3 6" id="KW-0812">Transmembrane</keyword>
<keyword evidence="5 6" id="KW-0472">Membrane</keyword>
<evidence type="ECO:0000313" key="7">
    <source>
        <dbReference type="EMBL" id="GAA5081370.1"/>
    </source>
</evidence>
<dbReference type="InterPro" id="IPR003752">
    <property type="entry name" value="DiS_bond_form_DsbB/BdbC"/>
</dbReference>
<dbReference type="Pfam" id="PF02600">
    <property type="entry name" value="DsbB"/>
    <property type="match status" value="1"/>
</dbReference>
<keyword evidence="4 6" id="KW-1133">Transmembrane helix</keyword>
<dbReference type="InterPro" id="IPR024199">
    <property type="entry name" value="Uncharacterised_DsbB"/>
</dbReference>
<comment type="caution">
    <text evidence="7">The sequence shown here is derived from an EMBL/GenBank/DDBJ whole genome shotgun (WGS) entry which is preliminary data.</text>
</comment>
<dbReference type="SUPFAM" id="SSF158442">
    <property type="entry name" value="DsbB-like"/>
    <property type="match status" value="1"/>
</dbReference>
<dbReference type="Gene3D" id="1.20.1550.10">
    <property type="entry name" value="DsbB-like"/>
    <property type="match status" value="1"/>
</dbReference>
<protein>
    <submittedName>
        <fullName evidence="7">Disulfide bond formation protein B</fullName>
    </submittedName>
</protein>
<dbReference type="EMBL" id="BAABHW010000007">
    <property type="protein sequence ID" value="GAA5081370.1"/>
    <property type="molecule type" value="Genomic_DNA"/>
</dbReference>
<dbReference type="InterPro" id="IPR023380">
    <property type="entry name" value="DsbB-like_sf"/>
</dbReference>